<gene>
    <name evidence="2" type="ORF">ERS450000_04858</name>
</gene>
<dbReference type="EMBL" id="LN868939">
    <property type="protein sequence ID" value="CRY82239.1"/>
    <property type="molecule type" value="Genomic_DNA"/>
</dbReference>
<dbReference type="GO" id="GO:0032259">
    <property type="term" value="P:methylation"/>
    <property type="evidence" value="ECO:0007669"/>
    <property type="project" value="UniProtKB-KW"/>
</dbReference>
<accession>A0A0H5P4K0</accession>
<dbReference type="Proteomes" id="UP000057820">
    <property type="component" value="Plasmid 2"/>
</dbReference>
<dbReference type="GO" id="GO:0008168">
    <property type="term" value="F:methyltransferase activity"/>
    <property type="evidence" value="ECO:0007669"/>
    <property type="project" value="UniProtKB-KW"/>
</dbReference>
<dbReference type="InterPro" id="IPR013217">
    <property type="entry name" value="Methyltransf_12"/>
</dbReference>
<evidence type="ECO:0000259" key="1">
    <source>
        <dbReference type="Pfam" id="PF08242"/>
    </source>
</evidence>
<name>A0A0H5P4K0_NOCFR</name>
<keyword evidence="2" id="KW-0808">Transferase</keyword>
<organism evidence="2 3">
    <name type="scientific">Nocardia farcinica</name>
    <dbReference type="NCBI Taxonomy" id="37329"/>
    <lineage>
        <taxon>Bacteria</taxon>
        <taxon>Bacillati</taxon>
        <taxon>Actinomycetota</taxon>
        <taxon>Actinomycetes</taxon>
        <taxon>Mycobacteriales</taxon>
        <taxon>Nocardiaceae</taxon>
        <taxon>Nocardia</taxon>
    </lineage>
</organism>
<protein>
    <submittedName>
        <fullName evidence="2">Phospholipid N-methyltransferase</fullName>
    </submittedName>
</protein>
<dbReference type="KEGG" id="nfr:ERS450000_04858"/>
<dbReference type="RefSeq" id="WP_060594326.1">
    <property type="nucleotide sequence ID" value="NZ_CP031418.1"/>
</dbReference>
<dbReference type="AlphaFoldDB" id="A0A0H5P4K0"/>
<feature type="domain" description="Methyltransferase type 12" evidence="1">
    <location>
        <begin position="54"/>
        <end position="127"/>
    </location>
</feature>
<geneLocation type="plasmid" evidence="2">
    <name>2</name>
</geneLocation>
<dbReference type="Pfam" id="PF08242">
    <property type="entry name" value="Methyltransf_12"/>
    <property type="match status" value="1"/>
</dbReference>
<reference evidence="3" key="1">
    <citation type="submission" date="2015-03" db="EMBL/GenBank/DDBJ databases">
        <authorList>
            <consortium name="Pathogen Informatics"/>
        </authorList>
    </citation>
    <scope>NUCLEOTIDE SEQUENCE [LARGE SCALE GENOMIC DNA]</scope>
    <source>
        <strain evidence="3">NCTC11134</strain>
        <plasmid evidence="3">2</plasmid>
    </source>
</reference>
<evidence type="ECO:0000313" key="3">
    <source>
        <dbReference type="Proteomes" id="UP000057820"/>
    </source>
</evidence>
<proteinExistence type="predicted"/>
<dbReference type="InterPro" id="IPR029063">
    <property type="entry name" value="SAM-dependent_MTases_sf"/>
</dbReference>
<dbReference type="Gene3D" id="3.40.50.150">
    <property type="entry name" value="Vaccinia Virus protein VP39"/>
    <property type="match status" value="1"/>
</dbReference>
<keyword evidence="2" id="KW-0489">Methyltransferase</keyword>
<dbReference type="SUPFAM" id="SSF53335">
    <property type="entry name" value="S-adenosyl-L-methionine-dependent methyltransferases"/>
    <property type="match status" value="1"/>
</dbReference>
<evidence type="ECO:0000313" key="2">
    <source>
        <dbReference type="EMBL" id="CRY82239.1"/>
    </source>
</evidence>
<keyword evidence="2" id="KW-0614">Plasmid</keyword>
<sequence>MRTTDLFRSVYETEGVYDRLLLRHYFGGIEDTELVRRRMTDLFGTPDPALRIAEFGCGTGRITHMLTPYARELVLADYSPAMITAVSQGFPHARTLCADTRDAVAALLVEGRQASFDVVAAFWSLSYPLGEFFETLSASGIVPNPEPGSAREQAISFIHQMIDLLAPNGHLTVLLFDAESPEQRLVTHGWERVAPFPEGGRSYTRNLLIDALRQSEEAGRGTLNHTRIGGVALAADQAASRDWFFGVHFKHHPQLTNDPDLARIVDDFIDRHTLPDGAVALPSGVHLVDFHRADHPRASLPQVLP</sequence>